<protein>
    <submittedName>
        <fullName evidence="1">Uncharacterized protein</fullName>
    </submittedName>
</protein>
<evidence type="ECO:0000313" key="2">
    <source>
        <dbReference type="Proteomes" id="UP000094892"/>
    </source>
</evidence>
<reference evidence="1 2" key="1">
    <citation type="submission" date="2016-08" db="EMBL/GenBank/DDBJ databases">
        <title>Genome sequencing of Lactobacillus plantarum JSA22, isolated from fermented soybean paste.</title>
        <authorList>
            <person name="Choi H.S."/>
        </authorList>
    </citation>
    <scope>NUCLEOTIDE SEQUENCE [LARGE SCALE GENOMIC DNA]</scope>
    <source>
        <strain evidence="1 2">JSA22</strain>
    </source>
</reference>
<gene>
    <name evidence="1" type="ORF">LPJSA22_00539</name>
</gene>
<comment type="caution">
    <text evidence="1">The sequence shown here is derived from an EMBL/GenBank/DDBJ whole genome shotgun (WGS) entry which is preliminary data.</text>
</comment>
<dbReference type="Proteomes" id="UP000094892">
    <property type="component" value="Unassembled WGS sequence"/>
</dbReference>
<name>A0A0M0CIE4_LACPN</name>
<proteinExistence type="predicted"/>
<dbReference type="EMBL" id="MCOL01000001">
    <property type="protein sequence ID" value="ODO60595.1"/>
    <property type="molecule type" value="Genomic_DNA"/>
</dbReference>
<organism evidence="1 2">
    <name type="scientific">Lactiplantibacillus plantarum</name>
    <name type="common">Lactobacillus plantarum</name>
    <dbReference type="NCBI Taxonomy" id="1590"/>
    <lineage>
        <taxon>Bacteria</taxon>
        <taxon>Bacillati</taxon>
        <taxon>Bacillota</taxon>
        <taxon>Bacilli</taxon>
        <taxon>Lactobacillales</taxon>
        <taxon>Lactobacillaceae</taxon>
        <taxon>Lactiplantibacillus</taxon>
    </lineage>
</organism>
<evidence type="ECO:0000313" key="1">
    <source>
        <dbReference type="EMBL" id="ODO60595.1"/>
    </source>
</evidence>
<sequence>MPTTLAGRELIKKYIDDREISITSLAATFGVGKMYMTQVLAGTRKSAAANELVLKIIETFKIRPHEGDE</sequence>
<dbReference type="PATRIC" id="fig|1590.143.peg.931"/>
<accession>A0A0M0CIE4</accession>
<dbReference type="RefSeq" id="WP_003643878.1">
    <property type="nucleotide sequence ID" value="NZ_CAADET010000004.1"/>
</dbReference>
<dbReference type="AlphaFoldDB" id="A0A0M0CIE4"/>